<name>A0ABW9ZWM5_9BACT</name>
<dbReference type="SUPFAM" id="SSF56935">
    <property type="entry name" value="Porins"/>
    <property type="match status" value="1"/>
</dbReference>
<evidence type="ECO:0000256" key="10">
    <source>
        <dbReference type="ARBA" id="ARBA00023237"/>
    </source>
</evidence>
<keyword evidence="6" id="KW-0408">Iron</keyword>
<dbReference type="SUPFAM" id="SSF49464">
    <property type="entry name" value="Carboxypeptidase regulatory domain-like"/>
    <property type="match status" value="1"/>
</dbReference>
<dbReference type="RefSeq" id="WP_161818738.1">
    <property type="nucleotide sequence ID" value="NZ_JAACJS010000012.1"/>
</dbReference>
<sequence>MRKLALIFPAVVLLLLFSPPTGLFAQNQAGNVSGTVTSETNNEPLEGGTVVNQRTKKTAITSKVGFFSIQAVKGDVLEFTFVGYDKKQFTVENTAAITIKMTPSTSGLQDVVITAYGINRAKKSLGYSTPTVAGEDVSNTQRESFVAGLAGRVPGLSINSTSGAPGASSQIILRGVVSLGGDNQALIVIDGLPIDNSMFNQNAMVNVGTNRNQDYSNRSIDINPADIESYTILKGPEATALYGNLGASGAIVITTRKAKSGRGAVSYNNSFRWETQTKFPEVQQVYSQGVSNGIYAGNTRNFFGPRYAAGSPIFDNVHSFFRTGTAQKHNLVMEGGTQGFSYRWSNEFSDNMGTIPGTRLTRISSRITAVAQISPILSATSTFTYMNTSNLKANKGDRGYLMALLTFPSRYDVKYWQDASGNRVLNTSDIYGETDNPFWDVYKNLNEDKTNRLLANTSLTLKPVKWLSINGIFGADISTTNGISVYHAQSYRGSGSAGTPTGGTIDLYQSVTKVLNGSLVATATHKAGDYSGTYLIGGNFSDNNYNITSQRGQNMYDPNFYSINNTLPTTQRNKLTVNRFRNMGVFGQAVMGYKSILYLTMTARMDGASRLMPNNPYFFYPATSLAFNFADLGFMKKYSWITLGKLRASLGYTGKEPRSYYITRTQLVPTGSTGGGFTYDLANGGNDKLKPERTRNIEAGLEMKFLNNRLGFDFTAYNLHSFDQIINPRLSYGSGFVIKTMNGGEVINKGLEIQLTGTPIKTKDFNWDVIVNYTQNRGTVDKISEDLPEFYDSDTWLQNGVRASVYPGSSTGAMGGWVNERNNKGDLLISLTTGQPILKNSTDFYDIGDRTPDFLMGFVNKFTYRNFSLSFLIDLRKGGDVYNATDYTLYTTGLSMKTLDREVPRVVKGVLKDGLENTANPTINYISIIPYNSSSYYTSTTNGVAPEQFVEHNINALRLRDVTLSYNLSRDALKRIKWIQDLGVFVTVTDAFLLSNYSGIDPDSNGTTPATGGLGGYGIDIGNMGRPLGFNVGMRVKF</sequence>
<comment type="caution">
    <text evidence="14">The sequence shown here is derived from an EMBL/GenBank/DDBJ whole genome shotgun (WGS) entry which is preliminary data.</text>
</comment>
<evidence type="ECO:0000256" key="1">
    <source>
        <dbReference type="ARBA" id="ARBA00004571"/>
    </source>
</evidence>
<dbReference type="Pfam" id="PF13715">
    <property type="entry name" value="CarbopepD_reg_2"/>
    <property type="match status" value="1"/>
</dbReference>
<dbReference type="InterPro" id="IPR036942">
    <property type="entry name" value="Beta-barrel_TonB_sf"/>
</dbReference>
<dbReference type="InterPro" id="IPR008969">
    <property type="entry name" value="CarboxyPept-like_regulatory"/>
</dbReference>
<feature type="domain" description="TonB-dependent receptor plug" evidence="13">
    <location>
        <begin position="123"/>
        <end position="249"/>
    </location>
</feature>
<dbReference type="Gene3D" id="2.40.170.20">
    <property type="entry name" value="TonB-dependent receptor, beta-barrel domain"/>
    <property type="match status" value="1"/>
</dbReference>
<keyword evidence="15" id="KW-1185">Reference proteome</keyword>
<dbReference type="Gene3D" id="2.170.130.10">
    <property type="entry name" value="TonB-dependent receptor, plug domain"/>
    <property type="match status" value="1"/>
</dbReference>
<proteinExistence type="inferred from homology"/>
<gene>
    <name evidence="14" type="ORF">GWC95_10955</name>
</gene>
<evidence type="ECO:0000256" key="9">
    <source>
        <dbReference type="ARBA" id="ARBA00023136"/>
    </source>
</evidence>
<evidence type="ECO:0000256" key="12">
    <source>
        <dbReference type="SAM" id="SignalP"/>
    </source>
</evidence>
<protein>
    <submittedName>
        <fullName evidence="14">SusC/RagA family TonB-linked outer membrane protein</fullName>
    </submittedName>
</protein>
<dbReference type="Pfam" id="PF07715">
    <property type="entry name" value="Plug"/>
    <property type="match status" value="1"/>
</dbReference>
<feature type="signal peptide" evidence="12">
    <location>
        <begin position="1"/>
        <end position="25"/>
    </location>
</feature>
<keyword evidence="2 11" id="KW-0813">Transport</keyword>
<evidence type="ECO:0000256" key="4">
    <source>
        <dbReference type="ARBA" id="ARBA00022496"/>
    </source>
</evidence>
<dbReference type="InterPro" id="IPR037066">
    <property type="entry name" value="Plug_dom_sf"/>
</dbReference>
<dbReference type="InterPro" id="IPR012910">
    <property type="entry name" value="Plug_dom"/>
</dbReference>
<dbReference type="NCBIfam" id="TIGR04056">
    <property type="entry name" value="OMP_RagA_SusC"/>
    <property type="match status" value="1"/>
</dbReference>
<evidence type="ECO:0000256" key="6">
    <source>
        <dbReference type="ARBA" id="ARBA00023004"/>
    </source>
</evidence>
<comment type="subcellular location">
    <subcellularLocation>
        <location evidence="1 11">Cell outer membrane</location>
        <topology evidence="1 11">Multi-pass membrane protein</topology>
    </subcellularLocation>
</comment>
<evidence type="ECO:0000256" key="3">
    <source>
        <dbReference type="ARBA" id="ARBA00022452"/>
    </source>
</evidence>
<accession>A0ABW9ZWM5</accession>
<evidence type="ECO:0000256" key="2">
    <source>
        <dbReference type="ARBA" id="ARBA00022448"/>
    </source>
</evidence>
<dbReference type="PROSITE" id="PS52016">
    <property type="entry name" value="TONB_DEPENDENT_REC_3"/>
    <property type="match status" value="1"/>
</dbReference>
<evidence type="ECO:0000256" key="8">
    <source>
        <dbReference type="ARBA" id="ARBA00023077"/>
    </source>
</evidence>
<keyword evidence="4" id="KW-0410">Iron transport</keyword>
<evidence type="ECO:0000256" key="5">
    <source>
        <dbReference type="ARBA" id="ARBA00022692"/>
    </source>
</evidence>
<keyword evidence="5 11" id="KW-0812">Transmembrane</keyword>
<dbReference type="InterPro" id="IPR023996">
    <property type="entry name" value="TonB-dep_OMP_SusC/RagA"/>
</dbReference>
<comment type="similarity">
    <text evidence="11">Belongs to the TonB-dependent receptor family.</text>
</comment>
<dbReference type="PANTHER" id="PTHR32552">
    <property type="entry name" value="FERRICHROME IRON RECEPTOR-RELATED"/>
    <property type="match status" value="1"/>
</dbReference>
<dbReference type="Proteomes" id="UP000753802">
    <property type="component" value="Unassembled WGS sequence"/>
</dbReference>
<keyword evidence="12" id="KW-0732">Signal</keyword>
<organism evidence="14 15">
    <name type="scientific">Sediminibacterium roseum</name>
    <dbReference type="NCBI Taxonomy" id="1978412"/>
    <lineage>
        <taxon>Bacteria</taxon>
        <taxon>Pseudomonadati</taxon>
        <taxon>Bacteroidota</taxon>
        <taxon>Chitinophagia</taxon>
        <taxon>Chitinophagales</taxon>
        <taxon>Chitinophagaceae</taxon>
        <taxon>Sediminibacterium</taxon>
    </lineage>
</organism>
<keyword evidence="10 11" id="KW-0998">Cell outer membrane</keyword>
<reference evidence="14 15" key="1">
    <citation type="submission" date="2020-01" db="EMBL/GenBank/DDBJ databases">
        <title>Genome analysis.</title>
        <authorList>
            <person name="Wu S."/>
            <person name="Wang G."/>
        </authorList>
    </citation>
    <scope>NUCLEOTIDE SEQUENCE [LARGE SCALE GENOMIC DNA]</scope>
    <source>
        <strain evidence="14 15">SYL130</strain>
    </source>
</reference>
<keyword evidence="8" id="KW-0798">TonB box</keyword>
<evidence type="ECO:0000313" key="14">
    <source>
        <dbReference type="EMBL" id="NCI50443.1"/>
    </source>
</evidence>
<dbReference type="EMBL" id="JAACJS010000012">
    <property type="protein sequence ID" value="NCI50443.1"/>
    <property type="molecule type" value="Genomic_DNA"/>
</dbReference>
<keyword evidence="9 11" id="KW-0472">Membrane</keyword>
<dbReference type="InterPro" id="IPR039426">
    <property type="entry name" value="TonB-dep_rcpt-like"/>
</dbReference>
<keyword evidence="7" id="KW-0406">Ion transport</keyword>
<evidence type="ECO:0000259" key="13">
    <source>
        <dbReference type="Pfam" id="PF07715"/>
    </source>
</evidence>
<evidence type="ECO:0000256" key="11">
    <source>
        <dbReference type="PROSITE-ProRule" id="PRU01360"/>
    </source>
</evidence>
<evidence type="ECO:0000256" key="7">
    <source>
        <dbReference type="ARBA" id="ARBA00023065"/>
    </source>
</evidence>
<feature type="chain" id="PRO_5047385994" evidence="12">
    <location>
        <begin position="26"/>
        <end position="1038"/>
    </location>
</feature>
<dbReference type="PANTHER" id="PTHR32552:SF81">
    <property type="entry name" value="TONB-DEPENDENT OUTER MEMBRANE RECEPTOR"/>
    <property type="match status" value="1"/>
</dbReference>
<keyword evidence="3 11" id="KW-1134">Transmembrane beta strand</keyword>
<evidence type="ECO:0000313" key="15">
    <source>
        <dbReference type="Proteomes" id="UP000753802"/>
    </source>
</evidence>